<evidence type="ECO:0000313" key="3">
    <source>
        <dbReference type="Proteomes" id="UP001623349"/>
    </source>
</evidence>
<reference evidence="2 3" key="1">
    <citation type="submission" date="2024-08" db="EMBL/GenBank/DDBJ databases">
        <title>The draft genome of Apodemus speciosus.</title>
        <authorList>
            <person name="Nabeshima K."/>
            <person name="Suzuki S."/>
            <person name="Onuma M."/>
        </authorList>
    </citation>
    <scope>NUCLEOTIDE SEQUENCE [LARGE SCALE GENOMIC DNA]</scope>
    <source>
        <strain evidence="2">IB14-021</strain>
    </source>
</reference>
<name>A0ABQ0F2W0_APOSI</name>
<accession>A0ABQ0F2W0</accession>
<dbReference type="Proteomes" id="UP001623349">
    <property type="component" value="Unassembled WGS sequence"/>
</dbReference>
<comment type="caution">
    <text evidence="2">The sequence shown here is derived from an EMBL/GenBank/DDBJ whole genome shotgun (WGS) entry which is preliminary data.</text>
</comment>
<feature type="compositionally biased region" description="Basic residues" evidence="1">
    <location>
        <begin position="21"/>
        <end position="32"/>
    </location>
</feature>
<organism evidence="2 3">
    <name type="scientific">Apodemus speciosus</name>
    <name type="common">Large Japanese field mouse</name>
    <dbReference type="NCBI Taxonomy" id="105296"/>
    <lineage>
        <taxon>Eukaryota</taxon>
        <taxon>Metazoa</taxon>
        <taxon>Chordata</taxon>
        <taxon>Craniata</taxon>
        <taxon>Vertebrata</taxon>
        <taxon>Euteleostomi</taxon>
        <taxon>Mammalia</taxon>
        <taxon>Eutheria</taxon>
        <taxon>Euarchontoglires</taxon>
        <taxon>Glires</taxon>
        <taxon>Rodentia</taxon>
        <taxon>Myomorpha</taxon>
        <taxon>Muroidea</taxon>
        <taxon>Muridae</taxon>
        <taxon>Murinae</taxon>
        <taxon>Apodemus</taxon>
    </lineage>
</organism>
<evidence type="ECO:0000256" key="1">
    <source>
        <dbReference type="SAM" id="MobiDB-lite"/>
    </source>
</evidence>
<feature type="compositionally biased region" description="Basic and acidic residues" evidence="1">
    <location>
        <begin position="33"/>
        <end position="55"/>
    </location>
</feature>
<sequence length="68" mass="8036">MVLRWILDSFSLPAGVRKVTSKRRAGRFKQRHRSEGLENSRASQPDRWRKQELRKQLQGWGMESSPLD</sequence>
<evidence type="ECO:0000313" key="2">
    <source>
        <dbReference type="EMBL" id="GAB1293622.1"/>
    </source>
</evidence>
<proteinExistence type="predicted"/>
<gene>
    <name evidence="2" type="ORF">APTSU1_000885400</name>
</gene>
<dbReference type="EMBL" id="BAAFST010000008">
    <property type="protein sequence ID" value="GAB1293622.1"/>
    <property type="molecule type" value="Genomic_DNA"/>
</dbReference>
<feature type="region of interest" description="Disordered" evidence="1">
    <location>
        <begin position="21"/>
        <end position="68"/>
    </location>
</feature>
<keyword evidence="3" id="KW-1185">Reference proteome</keyword>
<protein>
    <submittedName>
        <fullName evidence="2">Uncharacterized protein</fullName>
    </submittedName>
</protein>